<keyword evidence="2 5" id="KW-0238">DNA-binding</keyword>
<dbReference type="InterPro" id="IPR000835">
    <property type="entry name" value="HTH_MarR-typ"/>
</dbReference>
<keyword evidence="6" id="KW-1185">Reference proteome</keyword>
<dbReference type="Pfam" id="PF12802">
    <property type="entry name" value="MarR_2"/>
    <property type="match status" value="1"/>
</dbReference>
<keyword evidence="1" id="KW-0805">Transcription regulation</keyword>
<evidence type="ECO:0000313" key="6">
    <source>
        <dbReference type="Proteomes" id="UP000199352"/>
    </source>
</evidence>
<dbReference type="GO" id="GO:0003677">
    <property type="term" value="F:DNA binding"/>
    <property type="evidence" value="ECO:0007669"/>
    <property type="project" value="UniProtKB-KW"/>
</dbReference>
<dbReference type="SUPFAM" id="SSF46785">
    <property type="entry name" value="Winged helix' DNA-binding domain"/>
    <property type="match status" value="1"/>
</dbReference>
<dbReference type="InterPro" id="IPR011991">
    <property type="entry name" value="ArsR-like_HTH"/>
</dbReference>
<dbReference type="InterPro" id="IPR051011">
    <property type="entry name" value="Metal_resp_trans_reg"/>
</dbReference>
<dbReference type="STRING" id="402600.SAMN05216188_102791"/>
<evidence type="ECO:0000256" key="2">
    <source>
        <dbReference type="ARBA" id="ARBA00023125"/>
    </source>
</evidence>
<dbReference type="Proteomes" id="UP000199352">
    <property type="component" value="Unassembled WGS sequence"/>
</dbReference>
<dbReference type="CDD" id="cd00090">
    <property type="entry name" value="HTH_ARSR"/>
    <property type="match status" value="1"/>
</dbReference>
<dbReference type="Gene3D" id="1.10.10.10">
    <property type="entry name" value="Winged helix-like DNA-binding domain superfamily/Winged helix DNA-binding domain"/>
    <property type="match status" value="1"/>
</dbReference>
<evidence type="ECO:0000313" key="5">
    <source>
        <dbReference type="EMBL" id="SEQ33153.1"/>
    </source>
</evidence>
<dbReference type="InterPro" id="IPR036388">
    <property type="entry name" value="WH-like_DNA-bd_sf"/>
</dbReference>
<dbReference type="AlphaFoldDB" id="A0A1H9F6U2"/>
<evidence type="ECO:0000256" key="3">
    <source>
        <dbReference type="ARBA" id="ARBA00023163"/>
    </source>
</evidence>
<reference evidence="6" key="1">
    <citation type="submission" date="2016-10" db="EMBL/GenBank/DDBJ databases">
        <authorList>
            <person name="Varghese N."/>
            <person name="Submissions S."/>
        </authorList>
    </citation>
    <scope>NUCLEOTIDE SEQUENCE [LARGE SCALE GENOMIC DNA]</scope>
    <source>
        <strain evidence="6">CGMCC 4.3525</strain>
    </source>
</reference>
<protein>
    <submittedName>
        <fullName evidence="5">DNA-binding transcriptional regulator, ArsR family</fullName>
    </submittedName>
</protein>
<evidence type="ECO:0000256" key="1">
    <source>
        <dbReference type="ARBA" id="ARBA00023015"/>
    </source>
</evidence>
<sequence length="260" mass="28058">MLRIHLTEADVARTRLAGVPDPAWEVPLSRRILHSEHAAPVFGAWRSQVRRAPSLDSYFDVALAPHWHTICAHVAVEHRVRAGKPFSVTHPALRWTPLGLDVVGPAEQDVRLDGRGLTLAPSFFCWGAPVYFMELRVLAFPIDHAPGWADNSAAEPSEQSLTTLLGRTRAAVLGAIRAQPHITTTELARRLGISAAGASQHAAVLRESGLITTVRLAGVAIHALAPRGRALLGQPRLCTTIVHSLAAGETTPFHHSVTHA</sequence>
<dbReference type="InterPro" id="IPR001845">
    <property type="entry name" value="HTH_ArsR_DNA-bd_dom"/>
</dbReference>
<gene>
    <name evidence="5" type="ORF">SAMN05216188_102791</name>
</gene>
<dbReference type="SMART" id="SM00418">
    <property type="entry name" value="HTH_ARSR"/>
    <property type="match status" value="1"/>
</dbReference>
<name>A0A1H9F6U2_9PSEU</name>
<dbReference type="RefSeq" id="WP_089950128.1">
    <property type="nucleotide sequence ID" value="NZ_FOFR01000002.1"/>
</dbReference>
<dbReference type="OrthoDB" id="3808065at2"/>
<dbReference type="PANTHER" id="PTHR43132:SF8">
    <property type="entry name" value="HTH-TYPE TRANSCRIPTIONAL REGULATOR KMTR"/>
    <property type="match status" value="1"/>
</dbReference>
<accession>A0A1H9F6U2</accession>
<dbReference type="EMBL" id="FOFR01000002">
    <property type="protein sequence ID" value="SEQ33153.1"/>
    <property type="molecule type" value="Genomic_DNA"/>
</dbReference>
<feature type="domain" description="HTH arsR-type" evidence="4">
    <location>
        <begin position="159"/>
        <end position="237"/>
    </location>
</feature>
<evidence type="ECO:0000259" key="4">
    <source>
        <dbReference type="SMART" id="SM00418"/>
    </source>
</evidence>
<proteinExistence type="predicted"/>
<dbReference type="InterPro" id="IPR036390">
    <property type="entry name" value="WH_DNA-bd_sf"/>
</dbReference>
<dbReference type="GO" id="GO:0003700">
    <property type="term" value="F:DNA-binding transcription factor activity"/>
    <property type="evidence" value="ECO:0007669"/>
    <property type="project" value="InterPro"/>
</dbReference>
<dbReference type="PANTHER" id="PTHR43132">
    <property type="entry name" value="ARSENICAL RESISTANCE OPERON REPRESSOR ARSR-RELATED"/>
    <property type="match status" value="1"/>
</dbReference>
<keyword evidence="3" id="KW-0804">Transcription</keyword>
<organism evidence="5 6">
    <name type="scientific">Lentzea xinjiangensis</name>
    <dbReference type="NCBI Taxonomy" id="402600"/>
    <lineage>
        <taxon>Bacteria</taxon>
        <taxon>Bacillati</taxon>
        <taxon>Actinomycetota</taxon>
        <taxon>Actinomycetes</taxon>
        <taxon>Pseudonocardiales</taxon>
        <taxon>Pseudonocardiaceae</taxon>
        <taxon>Lentzea</taxon>
    </lineage>
</organism>